<gene>
    <name evidence="2" type="ORF">FJQ98_04015</name>
</gene>
<dbReference type="InterPro" id="IPR002826">
    <property type="entry name" value="MptE-like"/>
</dbReference>
<feature type="domain" description="6-hydroxymethylpterin diphosphokinase MptE-like" evidence="1">
    <location>
        <begin position="168"/>
        <end position="339"/>
    </location>
</feature>
<sequence length="574" mass="65805">MAKYTIEKIVAKTGQEVYRVNNYYLHSKYDPISEAGRLVEKEYKINCIHILFGYGNGYILDALLDKVKNESIIIIDPLLDDGTLQVFARHMQLKNVYYWSEHHNNTLGFVISKLANGLNLKIHVFASSNYNQIFKQEYKEILLYIRDFQNRMQVNYNTEVQFSNEWQQNFTKNVLQIAKDNTLLSLENKFDLPVVLAASGPSLTKQLPLLKEVEQNVLIIAAGSTINALLDANIEPDFVISIDGGKWNYEHFKNLSLQNARLIYAPYNHPGVRKSFKKQAFIFSQIGHESMGGYLYEHMGINLPIIAGGGTVAHYGVTVAGLLNSGPIAMIGQDLAYTNNQTHAQGNKFINTVQDLKELGKDLFEVDGYNGEPVQTSREFLSMKMVFEEIAQFHKPSVPLFNCTEGGVSLRGYEQLPFKSFIEQYVDTKTYKDLSTIETIKPFKTSDGIIAIYKNEVKIINDLQRSINKGLEKLNKIQHNIYFDEKTLIVLDEIEKKIEEKTKMIQIHFLIAPITYEVANQFLPKEFETQEETYKRSWNQTNTLYKRLLEALEKSKKNLQGVIDTVENNNQELL</sequence>
<dbReference type="PANTHER" id="PTHR41786">
    <property type="entry name" value="MOTILITY ACCESSORY FACTOR MAF"/>
    <property type="match status" value="1"/>
</dbReference>
<evidence type="ECO:0000313" key="2">
    <source>
        <dbReference type="EMBL" id="QQP13246.1"/>
    </source>
</evidence>
<dbReference type="PANTHER" id="PTHR41786:SF1">
    <property type="entry name" value="6-HYDROXYMETHYLPTERIN DIPHOSPHOKINASE MPTE-LIKE DOMAIN-CONTAINING PROTEIN"/>
    <property type="match status" value="1"/>
</dbReference>
<reference evidence="2 3" key="1">
    <citation type="submission" date="2020-01" db="EMBL/GenBank/DDBJ databases">
        <authorList>
            <person name="Liu G."/>
            <person name="Liu B."/>
        </authorList>
    </citation>
    <scope>NUCLEOTIDE SEQUENCE [LARGE SCALE GENOMIC DNA]</scope>
    <source>
        <strain evidence="2 3">FJAT-51161</strain>
    </source>
</reference>
<name>A0ABX7ATE7_9BACI</name>
<keyword evidence="3" id="KW-1185">Reference proteome</keyword>
<dbReference type="Pfam" id="PF01973">
    <property type="entry name" value="MptE-like"/>
    <property type="match status" value="1"/>
</dbReference>
<accession>A0ABX7ATE7</accession>
<protein>
    <submittedName>
        <fullName evidence="2">Motility associated factor glycosyltransferase family protein</fullName>
    </submittedName>
</protein>
<evidence type="ECO:0000313" key="3">
    <source>
        <dbReference type="Proteomes" id="UP000596049"/>
    </source>
</evidence>
<evidence type="ECO:0000259" key="1">
    <source>
        <dbReference type="Pfam" id="PF01973"/>
    </source>
</evidence>
<proteinExistence type="predicted"/>
<organism evidence="2 3">
    <name type="scientific">Lysinibacillus agricola</name>
    <dbReference type="NCBI Taxonomy" id="2590012"/>
    <lineage>
        <taxon>Bacteria</taxon>
        <taxon>Bacillati</taxon>
        <taxon>Bacillota</taxon>
        <taxon>Bacilli</taxon>
        <taxon>Bacillales</taxon>
        <taxon>Bacillaceae</taxon>
        <taxon>Lysinibacillus</taxon>
    </lineage>
</organism>
<dbReference type="Proteomes" id="UP000596049">
    <property type="component" value="Chromosome"/>
</dbReference>
<dbReference type="RefSeq" id="WP_053596380.1">
    <property type="nucleotide sequence ID" value="NZ_CP067341.1"/>
</dbReference>
<dbReference type="EMBL" id="CP067341">
    <property type="protein sequence ID" value="QQP13246.1"/>
    <property type="molecule type" value="Genomic_DNA"/>
</dbReference>